<keyword evidence="11" id="KW-1185">Reference proteome</keyword>
<feature type="transmembrane region" description="Helical" evidence="8">
    <location>
        <begin position="45"/>
        <end position="63"/>
    </location>
</feature>
<reference evidence="10 11" key="1">
    <citation type="submission" date="2016-11" db="EMBL/GenBank/DDBJ databases">
        <authorList>
            <person name="Jaros S."/>
            <person name="Januszkiewicz K."/>
            <person name="Wedrychowicz H."/>
        </authorList>
    </citation>
    <scope>NUCLEOTIDE SEQUENCE [LARGE SCALE GENOMIC DNA]</scope>
    <source>
        <strain evidence="10 11">DSM 16917</strain>
    </source>
</reference>
<dbReference type="SUPFAM" id="SSF103473">
    <property type="entry name" value="MFS general substrate transporter"/>
    <property type="match status" value="1"/>
</dbReference>
<evidence type="ECO:0000256" key="3">
    <source>
        <dbReference type="ARBA" id="ARBA00022448"/>
    </source>
</evidence>
<feature type="transmembrane region" description="Helical" evidence="8">
    <location>
        <begin position="369"/>
        <end position="388"/>
    </location>
</feature>
<dbReference type="AlphaFoldDB" id="A0A1M5ZG54"/>
<evidence type="ECO:0000256" key="6">
    <source>
        <dbReference type="ARBA" id="ARBA00022989"/>
    </source>
</evidence>
<evidence type="ECO:0000256" key="8">
    <source>
        <dbReference type="RuleBase" id="RU365088"/>
    </source>
</evidence>
<dbReference type="EMBL" id="FQXG01000011">
    <property type="protein sequence ID" value="SHI23245.1"/>
    <property type="molecule type" value="Genomic_DNA"/>
</dbReference>
<keyword evidence="6 8" id="KW-1133">Transmembrane helix</keyword>
<evidence type="ECO:0000259" key="9">
    <source>
        <dbReference type="PROSITE" id="PS50850"/>
    </source>
</evidence>
<keyword evidence="4" id="KW-1003">Cell membrane</keyword>
<feature type="transmembrane region" description="Helical" evidence="8">
    <location>
        <begin position="337"/>
        <end position="363"/>
    </location>
</feature>
<evidence type="ECO:0000256" key="4">
    <source>
        <dbReference type="ARBA" id="ARBA00022475"/>
    </source>
</evidence>
<name>A0A1M5ZG54_9GAMM</name>
<feature type="domain" description="Major facilitator superfamily (MFS) profile" evidence="9">
    <location>
        <begin position="6"/>
        <end position="393"/>
    </location>
</feature>
<dbReference type="InterPro" id="IPR020846">
    <property type="entry name" value="MFS_dom"/>
</dbReference>
<feature type="transmembrane region" description="Helical" evidence="8">
    <location>
        <begin position="280"/>
        <end position="299"/>
    </location>
</feature>
<keyword evidence="5 8" id="KW-0812">Transmembrane</keyword>
<dbReference type="GO" id="GO:0015385">
    <property type="term" value="F:sodium:proton antiporter activity"/>
    <property type="evidence" value="ECO:0007669"/>
    <property type="project" value="TreeGrafter"/>
</dbReference>
<feature type="transmembrane region" description="Helical" evidence="8">
    <location>
        <begin position="133"/>
        <end position="157"/>
    </location>
</feature>
<dbReference type="GO" id="GO:1990961">
    <property type="term" value="P:xenobiotic detoxification by transmembrane export across the plasma membrane"/>
    <property type="evidence" value="ECO:0007669"/>
    <property type="project" value="InterPro"/>
</dbReference>
<dbReference type="Proteomes" id="UP000184268">
    <property type="component" value="Unassembled WGS sequence"/>
</dbReference>
<evidence type="ECO:0000313" key="11">
    <source>
        <dbReference type="Proteomes" id="UP000184268"/>
    </source>
</evidence>
<dbReference type="Pfam" id="PF07690">
    <property type="entry name" value="MFS_1"/>
    <property type="match status" value="1"/>
</dbReference>
<keyword evidence="7 8" id="KW-0472">Membrane</keyword>
<dbReference type="Gene3D" id="1.20.1720.10">
    <property type="entry name" value="Multidrug resistance protein D"/>
    <property type="match status" value="1"/>
</dbReference>
<feature type="transmembrane region" description="Helical" evidence="8">
    <location>
        <begin position="75"/>
        <end position="94"/>
    </location>
</feature>
<proteinExistence type="inferred from homology"/>
<organism evidence="10 11">
    <name type="scientific">Ferrimonas marina</name>
    <dbReference type="NCBI Taxonomy" id="299255"/>
    <lineage>
        <taxon>Bacteria</taxon>
        <taxon>Pseudomonadati</taxon>
        <taxon>Pseudomonadota</taxon>
        <taxon>Gammaproteobacteria</taxon>
        <taxon>Alteromonadales</taxon>
        <taxon>Ferrimonadaceae</taxon>
        <taxon>Ferrimonas</taxon>
    </lineage>
</organism>
<gene>
    <name evidence="10" type="ORF">SAMN02745129_0278</name>
</gene>
<dbReference type="InterPro" id="IPR036259">
    <property type="entry name" value="MFS_trans_sf"/>
</dbReference>
<keyword evidence="3 8" id="KW-0813">Transport</keyword>
<evidence type="ECO:0000256" key="7">
    <source>
        <dbReference type="ARBA" id="ARBA00023136"/>
    </source>
</evidence>
<feature type="transmembrane region" description="Helical" evidence="8">
    <location>
        <begin position="100"/>
        <end position="121"/>
    </location>
</feature>
<dbReference type="GO" id="GO:0005886">
    <property type="term" value="C:plasma membrane"/>
    <property type="evidence" value="ECO:0007669"/>
    <property type="project" value="UniProtKB-SubCell"/>
</dbReference>
<dbReference type="InterPro" id="IPR011701">
    <property type="entry name" value="MFS"/>
</dbReference>
<feature type="transmembrane region" description="Helical" evidence="8">
    <location>
        <begin position="215"/>
        <end position="237"/>
    </location>
</feature>
<dbReference type="GO" id="GO:0042910">
    <property type="term" value="F:xenobiotic transmembrane transporter activity"/>
    <property type="evidence" value="ECO:0007669"/>
    <property type="project" value="InterPro"/>
</dbReference>
<keyword evidence="8" id="KW-0997">Cell inner membrane</keyword>
<evidence type="ECO:0000313" key="10">
    <source>
        <dbReference type="EMBL" id="SHI23245.1"/>
    </source>
</evidence>
<dbReference type="PANTHER" id="PTHR23502">
    <property type="entry name" value="MAJOR FACILITATOR SUPERFAMILY"/>
    <property type="match status" value="1"/>
</dbReference>
<comment type="caution">
    <text evidence="8">Lacks conserved residue(s) required for the propagation of feature annotation.</text>
</comment>
<dbReference type="PANTHER" id="PTHR23502:SF132">
    <property type="entry name" value="POLYAMINE TRANSPORTER 2-RELATED"/>
    <property type="match status" value="1"/>
</dbReference>
<dbReference type="NCBIfam" id="TIGR00710">
    <property type="entry name" value="efflux_Bcr_CflA"/>
    <property type="match status" value="1"/>
</dbReference>
<comment type="similarity">
    <text evidence="2 8">Belongs to the major facilitator superfamily. Bcr/CmlA family.</text>
</comment>
<dbReference type="NCBIfam" id="NF008314">
    <property type="entry name" value="PRK11102.1"/>
    <property type="match status" value="1"/>
</dbReference>
<comment type="subcellular location">
    <subcellularLocation>
        <location evidence="8">Cell inner membrane</location>
        <topology evidence="8">Multi-pass membrane protein</topology>
    </subcellularLocation>
    <subcellularLocation>
        <location evidence="1">Cell membrane</location>
        <topology evidence="1">Multi-pass membrane protein</topology>
    </subcellularLocation>
</comment>
<sequence length="399" mass="42158">MSRPSYSIIIALLGALAGLTPLAIDMYLPAIPTLASDFAVPVEQVQFSVSVYLIGFSVGQIFYGPATDSVGRMPILWLGIGLFVLGSLVCAFSGSLDQLLLGRLLQALGGAGGSVVLMGMMRDLFAGDEFARAVSFTMLVMALAPLAAPLLGGYLLLALGWRSLFFLLALMGAVLLVALWRTLGETLPKEGRPPLGIRSALSGYRQILGHRTCMAYLLMGVFSSCALFSFITGAPFVYIEYFQVAPQHFGYLFGLNVLTMMAVTSLNARYVARLGTQRMLRYGLGMSTTGALLLVSLHLVGVDQLWAIVVPVMLIFGPIGLISANSTSQALQQLPRISGSVAALGGCLRFAGGALAGGLVSLAHSGTPLPLVLAMTLSTLAAFATFVLQRRASIEHTET</sequence>
<dbReference type="PROSITE" id="PS50850">
    <property type="entry name" value="MFS"/>
    <property type="match status" value="1"/>
</dbReference>
<feature type="transmembrane region" description="Helical" evidence="8">
    <location>
        <begin position="305"/>
        <end position="325"/>
    </location>
</feature>
<accession>A0A1M5ZG54</accession>
<evidence type="ECO:0000256" key="1">
    <source>
        <dbReference type="ARBA" id="ARBA00004651"/>
    </source>
</evidence>
<dbReference type="STRING" id="299255.SAMN02745129_0278"/>
<protein>
    <recommendedName>
        <fullName evidence="8">Bcr/CflA family efflux transporter</fullName>
    </recommendedName>
</protein>
<feature type="transmembrane region" description="Helical" evidence="8">
    <location>
        <begin position="163"/>
        <end position="183"/>
    </location>
</feature>
<dbReference type="InterPro" id="IPR004812">
    <property type="entry name" value="Efflux_drug-R_Bcr/CmlA"/>
</dbReference>
<dbReference type="CDD" id="cd17320">
    <property type="entry name" value="MFS_MdfA_MDR_like"/>
    <property type="match status" value="1"/>
</dbReference>
<dbReference type="RefSeq" id="WP_067662204.1">
    <property type="nucleotide sequence ID" value="NZ_FQXG01000011.1"/>
</dbReference>
<feature type="transmembrane region" description="Helical" evidence="8">
    <location>
        <begin position="249"/>
        <end position="268"/>
    </location>
</feature>
<dbReference type="OrthoDB" id="9814303at2"/>
<evidence type="ECO:0000256" key="2">
    <source>
        <dbReference type="ARBA" id="ARBA00006236"/>
    </source>
</evidence>
<evidence type="ECO:0000256" key="5">
    <source>
        <dbReference type="ARBA" id="ARBA00022692"/>
    </source>
</evidence>